<dbReference type="Pfam" id="PF00042">
    <property type="entry name" value="Globin"/>
    <property type="match status" value="1"/>
</dbReference>
<evidence type="ECO:0000256" key="1">
    <source>
        <dbReference type="RuleBase" id="RU000356"/>
    </source>
</evidence>
<comment type="similarity">
    <text evidence="1">Belongs to the globin family.</text>
</comment>
<dbReference type="STRING" id="6265.A0A0B2V6H4"/>
<dbReference type="InterPro" id="IPR012292">
    <property type="entry name" value="Globin/Proto"/>
</dbReference>
<dbReference type="GO" id="GO:0019825">
    <property type="term" value="F:oxygen binding"/>
    <property type="evidence" value="ECO:0007669"/>
    <property type="project" value="InterPro"/>
</dbReference>
<keyword evidence="1" id="KW-0408">Iron</keyword>
<accession>A0A0B2V6H4</accession>
<reference evidence="3 4" key="1">
    <citation type="submission" date="2014-11" db="EMBL/GenBank/DDBJ databases">
        <title>Genetic blueprint of the zoonotic pathogen Toxocara canis.</title>
        <authorList>
            <person name="Zhu X.-Q."/>
            <person name="Korhonen P.K."/>
            <person name="Cai H."/>
            <person name="Young N.D."/>
            <person name="Nejsum P."/>
            <person name="von Samson-Himmelstjerna G."/>
            <person name="Boag P.R."/>
            <person name="Tan P."/>
            <person name="Li Q."/>
            <person name="Min J."/>
            <person name="Yang Y."/>
            <person name="Wang X."/>
            <person name="Fang X."/>
            <person name="Hall R.S."/>
            <person name="Hofmann A."/>
            <person name="Sternberg P.W."/>
            <person name="Jex A.R."/>
            <person name="Gasser R.B."/>
        </authorList>
    </citation>
    <scope>NUCLEOTIDE SEQUENCE [LARGE SCALE GENOMIC DNA]</scope>
    <source>
        <strain evidence="3">PN_DK_2014</strain>
    </source>
</reference>
<feature type="domain" description="Globin" evidence="2">
    <location>
        <begin position="77"/>
        <end position="232"/>
    </location>
</feature>
<evidence type="ECO:0000313" key="3">
    <source>
        <dbReference type="EMBL" id="KHN76580.1"/>
    </source>
</evidence>
<proteinExistence type="inferred from homology"/>
<comment type="caution">
    <text evidence="3">The sequence shown here is derived from an EMBL/GenBank/DDBJ whole genome shotgun (WGS) entry which is preliminary data.</text>
</comment>
<keyword evidence="4" id="KW-1185">Reference proteome</keyword>
<evidence type="ECO:0000313" key="4">
    <source>
        <dbReference type="Proteomes" id="UP000031036"/>
    </source>
</evidence>
<dbReference type="PANTHER" id="PTHR47768:SF1">
    <property type="entry name" value="GLOBIN FAMILY PROFILE DOMAIN-CONTAINING PROTEIN"/>
    <property type="match status" value="1"/>
</dbReference>
<keyword evidence="1" id="KW-0349">Heme</keyword>
<dbReference type="InterPro" id="IPR053341">
    <property type="entry name" value="Oxidative_stress_globin-like"/>
</dbReference>
<protein>
    <recommendedName>
        <fullName evidence="2">Globin domain-containing protein</fullName>
    </recommendedName>
</protein>
<gene>
    <name evidence="3" type="ORF">Tcan_11495</name>
</gene>
<sequence length="246" mass="28578">MERVVLMDEVAKASRIVLTRCSKEERAFSTPQAARRITILSKRMSESKIRKDVCSAQQCPSDSPPFSTDHSDILTWDPNAAEKELLKRTWSDDFEFLYQLGTNIYSYIFETHPKAKELFPFLLIYGDKWKESKEFRSQALKFVQTLSQAIKNLYHMDNLPPLLYAIGERHCIYAHRGFVPEHWDIFLDAMEVSLAAHIASLSGLDEKQKAEATATWRILSLYVIAHMKRGYMDGLRKMKKSRKYKC</sequence>
<name>A0A0B2V6H4_TOXCA</name>
<dbReference type="CDD" id="cd01040">
    <property type="entry name" value="Mb-like"/>
    <property type="match status" value="1"/>
</dbReference>
<keyword evidence="1" id="KW-0479">Metal-binding</keyword>
<dbReference type="PANTHER" id="PTHR47768">
    <property type="entry name" value="GLOBIN RELATED-RELATED"/>
    <property type="match status" value="1"/>
</dbReference>
<dbReference type="OrthoDB" id="436496at2759"/>
<dbReference type="AlphaFoldDB" id="A0A0B2V6H4"/>
<evidence type="ECO:0000259" key="2">
    <source>
        <dbReference type="PROSITE" id="PS01033"/>
    </source>
</evidence>
<dbReference type="InterPro" id="IPR044399">
    <property type="entry name" value="Mb-like_M"/>
</dbReference>
<dbReference type="InterPro" id="IPR000971">
    <property type="entry name" value="Globin"/>
</dbReference>
<dbReference type="GO" id="GO:0020037">
    <property type="term" value="F:heme binding"/>
    <property type="evidence" value="ECO:0007669"/>
    <property type="project" value="InterPro"/>
</dbReference>
<dbReference type="PROSITE" id="PS01033">
    <property type="entry name" value="GLOBIN"/>
    <property type="match status" value="1"/>
</dbReference>
<dbReference type="OMA" id="KNIYHME"/>
<dbReference type="Proteomes" id="UP000031036">
    <property type="component" value="Unassembled WGS sequence"/>
</dbReference>
<dbReference type="Gene3D" id="1.10.490.10">
    <property type="entry name" value="Globins"/>
    <property type="match status" value="1"/>
</dbReference>
<dbReference type="InterPro" id="IPR009050">
    <property type="entry name" value="Globin-like_sf"/>
</dbReference>
<keyword evidence="1" id="KW-0561">Oxygen transport</keyword>
<keyword evidence="1" id="KW-0813">Transport</keyword>
<organism evidence="3 4">
    <name type="scientific">Toxocara canis</name>
    <name type="common">Canine roundworm</name>
    <dbReference type="NCBI Taxonomy" id="6265"/>
    <lineage>
        <taxon>Eukaryota</taxon>
        <taxon>Metazoa</taxon>
        <taxon>Ecdysozoa</taxon>
        <taxon>Nematoda</taxon>
        <taxon>Chromadorea</taxon>
        <taxon>Rhabditida</taxon>
        <taxon>Spirurina</taxon>
        <taxon>Ascaridomorpha</taxon>
        <taxon>Ascaridoidea</taxon>
        <taxon>Toxocaridae</taxon>
        <taxon>Toxocara</taxon>
    </lineage>
</organism>
<dbReference type="EMBL" id="JPKZ01002486">
    <property type="protein sequence ID" value="KHN76580.1"/>
    <property type="molecule type" value="Genomic_DNA"/>
</dbReference>
<dbReference type="GO" id="GO:0005344">
    <property type="term" value="F:oxygen carrier activity"/>
    <property type="evidence" value="ECO:0007669"/>
    <property type="project" value="UniProtKB-KW"/>
</dbReference>
<dbReference type="SUPFAM" id="SSF46458">
    <property type="entry name" value="Globin-like"/>
    <property type="match status" value="1"/>
</dbReference>